<evidence type="ECO:0000313" key="6">
    <source>
        <dbReference type="Proteomes" id="UP001154078"/>
    </source>
</evidence>
<sequence>MALYDNKYWLLSHIRNSFITTDDTGLCELVMMGDTKDIKKHILSQETYSEPEGSEDDEDELEPQSYDIETEFEFGRERSNTAVQLEKFENKKKLHRIKHIKWEMDKSLPENYFDDLFVKRDVRGIKVETKTSMVSEVIQKYTNLPVNPFIDYAKFDGSGQVNIPTRKYKIFLTMLPESLSNYPIGICCIASAKVEELIGLILLQLSLNHPDVPIKSTNHYGLYITEEDGEVDSDFPCLSAKECIAKFSFNCLGLVEHKDTRTVTFDNSVMIAGNSHENNLRKKAIRDSKLEEKRKLQNMKLIDVHNKAMEAPLYQSYRVYKMLNRVRGKVEIHLGISGEKIEIDPIQQKNSKFPNLSKQKAISHHMDTIAWCEITDVKNSKTCFKIVYSLTFGGSVPNTADNSFGSYSFSPVLQTSASFKHYEFETDNSTALDIVQKINSILELRSSSSRKEYIAAKERKNYKRKSFNLSKK</sequence>
<dbReference type="Pfam" id="PF16979">
    <property type="entry name" value="SIN1_PH"/>
    <property type="match status" value="1"/>
</dbReference>
<dbReference type="PANTHER" id="PTHR13335">
    <property type="entry name" value="TARGET OF RAPAMYCIN COMPLEX 2 SUBUNIT MAPKAP1"/>
    <property type="match status" value="1"/>
</dbReference>
<protein>
    <recommendedName>
        <fullName evidence="7">Target of rapamycin complex 2 subunit MAPKAP1</fullName>
    </recommendedName>
</protein>
<dbReference type="OrthoDB" id="241990at2759"/>
<evidence type="ECO:0000259" key="2">
    <source>
        <dbReference type="Pfam" id="PF05422"/>
    </source>
</evidence>
<dbReference type="Gene3D" id="2.30.29.30">
    <property type="entry name" value="Pleckstrin-homology domain (PH domain)/Phosphotyrosine-binding domain (PTB)"/>
    <property type="match status" value="1"/>
</dbReference>
<dbReference type="PANTHER" id="PTHR13335:SF1">
    <property type="entry name" value="TARGET OF RAPAMYCIN COMPLEX 2 SUBUNIT MAPKAP1"/>
    <property type="match status" value="1"/>
</dbReference>
<dbReference type="Pfam" id="PF05422">
    <property type="entry name" value="SIN1"/>
    <property type="match status" value="1"/>
</dbReference>
<accession>A0A9P0BAT3</accession>
<evidence type="ECO:0008006" key="7">
    <source>
        <dbReference type="Google" id="ProtNLM"/>
    </source>
</evidence>
<reference evidence="5" key="1">
    <citation type="submission" date="2021-12" db="EMBL/GenBank/DDBJ databases">
        <authorList>
            <person name="King R."/>
        </authorList>
    </citation>
    <scope>NUCLEOTIDE SEQUENCE</scope>
</reference>
<dbReference type="InterPro" id="IPR031313">
    <property type="entry name" value="Sin1_PH_dom"/>
</dbReference>
<evidence type="ECO:0000313" key="5">
    <source>
        <dbReference type="EMBL" id="CAH0559047.1"/>
    </source>
</evidence>
<organism evidence="5 6">
    <name type="scientific">Brassicogethes aeneus</name>
    <name type="common">Rape pollen beetle</name>
    <name type="synonym">Meligethes aeneus</name>
    <dbReference type="NCBI Taxonomy" id="1431903"/>
    <lineage>
        <taxon>Eukaryota</taxon>
        <taxon>Metazoa</taxon>
        <taxon>Ecdysozoa</taxon>
        <taxon>Arthropoda</taxon>
        <taxon>Hexapoda</taxon>
        <taxon>Insecta</taxon>
        <taxon>Pterygota</taxon>
        <taxon>Neoptera</taxon>
        <taxon>Endopterygota</taxon>
        <taxon>Coleoptera</taxon>
        <taxon>Polyphaga</taxon>
        <taxon>Cucujiformia</taxon>
        <taxon>Nitidulidae</taxon>
        <taxon>Meligethinae</taxon>
        <taxon>Brassicogethes</taxon>
    </lineage>
</organism>
<dbReference type="InterPro" id="IPR011993">
    <property type="entry name" value="PH-like_dom_sf"/>
</dbReference>
<name>A0A9P0BAT3_BRAAE</name>
<proteinExistence type="inferred from homology"/>
<dbReference type="EMBL" id="OV121137">
    <property type="protein sequence ID" value="CAH0559047.1"/>
    <property type="molecule type" value="Genomic_DNA"/>
</dbReference>
<dbReference type="AlphaFoldDB" id="A0A9P0BAT3"/>
<dbReference type="GO" id="GO:0005737">
    <property type="term" value="C:cytoplasm"/>
    <property type="evidence" value="ECO:0007669"/>
    <property type="project" value="TreeGrafter"/>
</dbReference>
<dbReference type="GO" id="GO:0005886">
    <property type="term" value="C:plasma membrane"/>
    <property type="evidence" value="ECO:0007669"/>
    <property type="project" value="TreeGrafter"/>
</dbReference>
<keyword evidence="6" id="KW-1185">Reference proteome</keyword>
<evidence type="ECO:0000256" key="1">
    <source>
        <dbReference type="ARBA" id="ARBA00009407"/>
    </source>
</evidence>
<comment type="similarity">
    <text evidence="1">Belongs to the SIN1 family.</text>
</comment>
<feature type="domain" description="SIN1-type PH" evidence="4">
    <location>
        <begin position="313"/>
        <end position="443"/>
    </location>
</feature>
<dbReference type="GO" id="GO:0038203">
    <property type="term" value="P:TORC2 signaling"/>
    <property type="evidence" value="ECO:0007669"/>
    <property type="project" value="TreeGrafter"/>
</dbReference>
<feature type="domain" description="CRIM" evidence="3">
    <location>
        <begin position="131"/>
        <end position="260"/>
    </location>
</feature>
<dbReference type="Pfam" id="PF16978">
    <property type="entry name" value="CRIM"/>
    <property type="match status" value="1"/>
</dbReference>
<feature type="domain" description="Sin1 N-terminal" evidence="2">
    <location>
        <begin position="45"/>
        <end position="122"/>
    </location>
</feature>
<dbReference type="InterPro" id="IPR032679">
    <property type="entry name" value="Sin1_N"/>
</dbReference>
<dbReference type="InterPro" id="IPR031567">
    <property type="entry name" value="CRIM_dom"/>
</dbReference>
<evidence type="ECO:0000259" key="3">
    <source>
        <dbReference type="Pfam" id="PF16978"/>
    </source>
</evidence>
<dbReference type="Proteomes" id="UP001154078">
    <property type="component" value="Chromosome 6"/>
</dbReference>
<evidence type="ECO:0000259" key="4">
    <source>
        <dbReference type="Pfam" id="PF16979"/>
    </source>
</evidence>
<dbReference type="GO" id="GO:0031932">
    <property type="term" value="C:TORC2 complex"/>
    <property type="evidence" value="ECO:0007669"/>
    <property type="project" value="InterPro"/>
</dbReference>
<gene>
    <name evidence="5" type="ORF">MELIAE_LOCUS9232</name>
</gene>
<dbReference type="GO" id="GO:0005546">
    <property type="term" value="F:phosphatidylinositol-4,5-bisphosphate binding"/>
    <property type="evidence" value="ECO:0007669"/>
    <property type="project" value="TreeGrafter"/>
</dbReference>
<dbReference type="InterPro" id="IPR008828">
    <property type="entry name" value="Sin1/Avo1"/>
</dbReference>